<proteinExistence type="predicted"/>
<gene>
    <name evidence="1" type="ORF">PACLA_8A083911</name>
</gene>
<reference evidence="1" key="1">
    <citation type="submission" date="2020-04" db="EMBL/GenBank/DDBJ databases">
        <authorList>
            <person name="Alioto T."/>
            <person name="Alioto T."/>
            <person name="Gomez Garrido J."/>
        </authorList>
    </citation>
    <scope>NUCLEOTIDE SEQUENCE</scope>
    <source>
        <strain evidence="1">A484AB</strain>
    </source>
</reference>
<dbReference type="PANTHER" id="PTHR33198">
    <property type="entry name" value="ANK_REP_REGION DOMAIN-CONTAINING PROTEIN-RELATED"/>
    <property type="match status" value="1"/>
</dbReference>
<dbReference type="OrthoDB" id="5988102at2759"/>
<evidence type="ECO:0000313" key="2">
    <source>
        <dbReference type="Proteomes" id="UP001152795"/>
    </source>
</evidence>
<comment type="caution">
    <text evidence="1">The sequence shown here is derived from an EMBL/GenBank/DDBJ whole genome shotgun (WGS) entry which is preliminary data.</text>
</comment>
<organism evidence="1 2">
    <name type="scientific">Paramuricea clavata</name>
    <name type="common">Red gorgonian</name>
    <name type="synonym">Violescent sea-whip</name>
    <dbReference type="NCBI Taxonomy" id="317549"/>
    <lineage>
        <taxon>Eukaryota</taxon>
        <taxon>Metazoa</taxon>
        <taxon>Cnidaria</taxon>
        <taxon>Anthozoa</taxon>
        <taxon>Octocorallia</taxon>
        <taxon>Malacalcyonacea</taxon>
        <taxon>Plexauridae</taxon>
        <taxon>Paramuricea</taxon>
    </lineage>
</organism>
<dbReference type="AlphaFoldDB" id="A0A7D9M2G7"/>
<keyword evidence="2" id="KW-1185">Reference proteome</keyword>
<accession>A0A7D9M2G7</accession>
<dbReference type="EMBL" id="CACRXK020028930">
    <property type="protein sequence ID" value="CAB4041782.1"/>
    <property type="molecule type" value="Genomic_DNA"/>
</dbReference>
<name>A0A7D9M2G7_PARCT</name>
<evidence type="ECO:0000313" key="1">
    <source>
        <dbReference type="EMBL" id="CAB4041782.1"/>
    </source>
</evidence>
<sequence length="127" mass="14611">MATKLTHLAPPPAFDAESDKSFLAQRWKDWPNITDAKQKRALLLYVAGPAVHTIFNTLTDTGTDYKTAVEKLDKKNVIYERYVLKQTRPSSDESVDHFITRLRQLADTCEFASVEDEIRDHFVITWP</sequence>
<dbReference type="Proteomes" id="UP001152795">
    <property type="component" value="Unassembled WGS sequence"/>
</dbReference>
<protein>
    <submittedName>
        <fullName evidence="1">Uncharacterized protein</fullName>
    </submittedName>
</protein>